<name>A0ABU0W7J2_9GAMM</name>
<organism evidence="3 4">
    <name type="scientific">Natronospira bacteriovora</name>
    <dbReference type="NCBI Taxonomy" id="3069753"/>
    <lineage>
        <taxon>Bacteria</taxon>
        <taxon>Pseudomonadati</taxon>
        <taxon>Pseudomonadota</taxon>
        <taxon>Gammaproteobacteria</taxon>
        <taxon>Natronospirales</taxon>
        <taxon>Natronospiraceae</taxon>
        <taxon>Natronospira</taxon>
    </lineage>
</organism>
<evidence type="ECO:0000313" key="4">
    <source>
        <dbReference type="Proteomes" id="UP001239019"/>
    </source>
</evidence>
<keyword evidence="2" id="KW-1133">Transmembrane helix</keyword>
<gene>
    <name evidence="3" type="ORF">RBH19_06070</name>
</gene>
<sequence length="330" mass="37002">MAAVLRHPLRTLQTLARHWAYRRQGPDHSPLRLHRRRIYILPTRSGAAMAIVIVGIVLAAMNYSNSMGFLLGFTLAALALVSMHHCHRQLTGLLIRSGRPSRGFVGEIQTLSLSVESDDRVDRCDLLLTDESGEPRDVTNLAAGQQARLALPVTPGRRGPLRIRRFGIESRYPFGLFRAWCWLDLPLEGLAWPTPLNSEPRHADDPEDDSGQREQAGTEDFARLRDYVGGDPIARLLWRHYLARDELVVKEFASPAGESAIWFDWEQSGPGDTEVRLSRLTHWVLKAEADDQVWGLRLADQAIGPGRGASQTRQALDALALFQQERSPDE</sequence>
<dbReference type="Proteomes" id="UP001239019">
    <property type="component" value="Unassembled WGS sequence"/>
</dbReference>
<protein>
    <submittedName>
        <fullName evidence="3">DUF58 domain-containing protein</fullName>
    </submittedName>
</protein>
<keyword evidence="2" id="KW-0812">Transmembrane</keyword>
<dbReference type="RefSeq" id="WP_306727931.1">
    <property type="nucleotide sequence ID" value="NZ_JAVDDT010000003.1"/>
</dbReference>
<evidence type="ECO:0000256" key="2">
    <source>
        <dbReference type="SAM" id="Phobius"/>
    </source>
</evidence>
<dbReference type="PANTHER" id="PTHR34351">
    <property type="entry name" value="SLR1927 PROTEIN-RELATED"/>
    <property type="match status" value="1"/>
</dbReference>
<feature type="transmembrane region" description="Helical" evidence="2">
    <location>
        <begin position="38"/>
        <end position="61"/>
    </location>
</feature>
<evidence type="ECO:0000313" key="3">
    <source>
        <dbReference type="EMBL" id="MDQ2069430.1"/>
    </source>
</evidence>
<accession>A0ABU0W7J2</accession>
<keyword evidence="2" id="KW-0472">Membrane</keyword>
<dbReference type="EMBL" id="JAVDDT010000003">
    <property type="protein sequence ID" value="MDQ2069430.1"/>
    <property type="molecule type" value="Genomic_DNA"/>
</dbReference>
<comment type="caution">
    <text evidence="3">The sequence shown here is derived from an EMBL/GenBank/DDBJ whole genome shotgun (WGS) entry which is preliminary data.</text>
</comment>
<proteinExistence type="predicted"/>
<reference evidence="3 4" key="1">
    <citation type="submission" date="2023-08" db="EMBL/GenBank/DDBJ databases">
        <title>Whole-genome sequencing of halo(alkali)philic microorganisms from hypersaline lakes.</title>
        <authorList>
            <person name="Sorokin D.Y."/>
            <person name="Abbas B."/>
            <person name="Merkel A.Y."/>
        </authorList>
    </citation>
    <scope>NUCLEOTIDE SEQUENCE [LARGE SCALE GENOMIC DNA]</scope>
    <source>
        <strain evidence="3 4">AB-CW4</strain>
    </source>
</reference>
<feature type="region of interest" description="Disordered" evidence="1">
    <location>
        <begin position="196"/>
        <end position="221"/>
    </location>
</feature>
<keyword evidence="4" id="KW-1185">Reference proteome</keyword>
<evidence type="ECO:0000256" key="1">
    <source>
        <dbReference type="SAM" id="MobiDB-lite"/>
    </source>
</evidence>
<dbReference type="PANTHER" id="PTHR34351:SF1">
    <property type="entry name" value="SLR1927 PROTEIN"/>
    <property type="match status" value="1"/>
</dbReference>